<feature type="region of interest" description="Disordered" evidence="1">
    <location>
        <begin position="185"/>
        <end position="208"/>
    </location>
</feature>
<dbReference type="InterPro" id="IPR011174">
    <property type="entry name" value="ERM"/>
</dbReference>
<dbReference type="PANTHER" id="PTHR23281">
    <property type="entry name" value="MERLIN/MOESIN/EZRIN/RADIXIN"/>
    <property type="match status" value="1"/>
</dbReference>
<accession>A0A0L0DP26</accession>
<feature type="domain" description="FERM" evidence="2">
    <location>
        <begin position="533"/>
        <end position="837"/>
    </location>
</feature>
<protein>
    <recommendedName>
        <fullName evidence="2">FERM domain-containing protein</fullName>
    </recommendedName>
</protein>
<evidence type="ECO:0000313" key="4">
    <source>
        <dbReference type="Proteomes" id="UP000054408"/>
    </source>
</evidence>
<dbReference type="PROSITE" id="PS50057">
    <property type="entry name" value="FERM_3"/>
    <property type="match status" value="2"/>
</dbReference>
<dbReference type="eggNOG" id="KOG4261">
    <property type="taxonomic scope" value="Eukaryota"/>
</dbReference>
<dbReference type="CDD" id="cd01765">
    <property type="entry name" value="FERM_F0_F1"/>
    <property type="match status" value="1"/>
</dbReference>
<dbReference type="InterPro" id="IPR019747">
    <property type="entry name" value="FERM_CS"/>
</dbReference>
<evidence type="ECO:0000259" key="2">
    <source>
        <dbReference type="PROSITE" id="PS50057"/>
    </source>
</evidence>
<dbReference type="InterPro" id="IPR014352">
    <property type="entry name" value="FERM/acyl-CoA-bd_prot_sf"/>
</dbReference>
<dbReference type="RefSeq" id="XP_013754338.1">
    <property type="nucleotide sequence ID" value="XM_013898884.1"/>
</dbReference>
<dbReference type="SUPFAM" id="SSF47031">
    <property type="entry name" value="Second domain of FERM"/>
    <property type="match status" value="2"/>
</dbReference>
<dbReference type="PROSITE" id="PS00660">
    <property type="entry name" value="FERM_1"/>
    <property type="match status" value="1"/>
</dbReference>
<dbReference type="InterPro" id="IPR000299">
    <property type="entry name" value="FERM_domain"/>
</dbReference>
<dbReference type="Gene3D" id="3.10.20.90">
    <property type="entry name" value="Phosphatidylinositol 3-kinase Catalytic Subunit, Chain A, domain 1"/>
    <property type="match status" value="1"/>
</dbReference>
<dbReference type="STRING" id="461836.A0A0L0DP26"/>
<dbReference type="GeneID" id="25567946"/>
<dbReference type="GO" id="GO:0003779">
    <property type="term" value="F:actin binding"/>
    <property type="evidence" value="ECO:0007669"/>
    <property type="project" value="InterPro"/>
</dbReference>
<dbReference type="Proteomes" id="UP000054408">
    <property type="component" value="Unassembled WGS sequence"/>
</dbReference>
<dbReference type="AlphaFoldDB" id="A0A0L0DP26"/>
<feature type="domain" description="FERM" evidence="2">
    <location>
        <begin position="113"/>
        <end position="519"/>
    </location>
</feature>
<dbReference type="Pfam" id="PF00373">
    <property type="entry name" value="FERM_M"/>
    <property type="match status" value="2"/>
</dbReference>
<dbReference type="EMBL" id="GL349482">
    <property type="protein sequence ID" value="KNC53776.1"/>
    <property type="molecule type" value="Genomic_DNA"/>
</dbReference>
<keyword evidence="4" id="KW-1185">Reference proteome</keyword>
<dbReference type="Gene3D" id="1.20.80.10">
    <property type="match status" value="2"/>
</dbReference>
<gene>
    <name evidence="3" type="ORF">AMSG_09494</name>
</gene>
<dbReference type="InterPro" id="IPR019749">
    <property type="entry name" value="Band_41_domain"/>
</dbReference>
<evidence type="ECO:0000256" key="1">
    <source>
        <dbReference type="SAM" id="MobiDB-lite"/>
    </source>
</evidence>
<sequence length="854" mass="94302">MSHDENALASQPLGNSLQLVHSQQTTSMPTTGASSATSFSAVAMAAAAFHPGSAGRKGDVLGQEHEEDLTPEERIQRRLDERQRMAMTRHLDELERRKAREAMPTQGAPRKWIMVHLVTPDGSVQRRVQLHELVSGEFLLKGFAEKLKLIEWEHFQLAKVIGGGNAFARYLDAVEARLVMPDAVDEASTSPTPRARKFAPDASSQGGDHATAIPQLKLQWIHDEVKVMEQGVKEGDVLVLMVKLYTADVAECTCVRAVQLYYVDIAIKIFSHVWKVTAEQAYKLASFMVHIRLGSYSKAREKDRSALANSLGHILPASFIPRSKKARKAVTRTIFRYYKEYAGMRRTLAMINFCEYATLAAGYGSIVFHVHQSSSAAAAVGSAAPSSADSGDELSDGDGAMGALVDARRRASAPVRSLAILPQGLAVYDAAAWDAASADTLPLPLEVHTFESDIDAFTYDAGTLDVVLSSGRILSFEAAKVGADNDSLDGHDFAELSVEPMAHAREVLGGYQHFFFIGKVSTPGASHRRRTAFSVAVSLPSGELRESIAVTQTTTGDKVFREYADRLQITHRAGFGLCESTLDNDRWLDMNRPLVDQFVTKRTKLVFKMRYFFITDASIAAEDDDHAVMAIFHQVRQLILDGYYLVTEEEAIEFAAFSCFVENGAYDRSAHAVSMIVADGLGTYIPTWLRPKRKDREWATMVFSRFRKMGDVGSDVEAQKAYIIRAMDLTTFGITYFKVLSDDDRDLLLGVAPAGIVVFTATHFKKLHVFSYRDLRIDVTPAAVTLTVLVKDGEVDPLLGAAPSHWEDHIMYTETPLEAKSIREMASTYHRIAYVRAQVRARERARALAVSGAF</sequence>
<dbReference type="InterPro" id="IPR019748">
    <property type="entry name" value="FERM_central"/>
</dbReference>
<reference evidence="3 4" key="1">
    <citation type="submission" date="2010-05" db="EMBL/GenBank/DDBJ databases">
        <title>The Genome Sequence of Thecamonas trahens ATCC 50062.</title>
        <authorList>
            <consortium name="The Broad Institute Genome Sequencing Platform"/>
            <person name="Russ C."/>
            <person name="Cuomo C."/>
            <person name="Shea T."/>
            <person name="Young S.K."/>
            <person name="Zeng Q."/>
            <person name="Koehrsen M."/>
            <person name="Haas B."/>
            <person name="Borodovsky M."/>
            <person name="Guigo R."/>
            <person name="Alvarado L."/>
            <person name="Berlin A."/>
            <person name="Bochicchio J."/>
            <person name="Borenstein D."/>
            <person name="Chapman S."/>
            <person name="Chen Z."/>
            <person name="Freedman E."/>
            <person name="Gellesch M."/>
            <person name="Goldberg J."/>
            <person name="Griggs A."/>
            <person name="Gujja S."/>
            <person name="Heilman E."/>
            <person name="Heiman D."/>
            <person name="Hepburn T."/>
            <person name="Howarth C."/>
            <person name="Jen D."/>
            <person name="Larson L."/>
            <person name="Mehta T."/>
            <person name="Park D."/>
            <person name="Pearson M."/>
            <person name="Roberts A."/>
            <person name="Saif S."/>
            <person name="Shenoy N."/>
            <person name="Sisk P."/>
            <person name="Stolte C."/>
            <person name="Sykes S."/>
            <person name="Thomson T."/>
            <person name="Walk T."/>
            <person name="White J."/>
            <person name="Yandava C."/>
            <person name="Burger G."/>
            <person name="Gray M.W."/>
            <person name="Holland P.W.H."/>
            <person name="King N."/>
            <person name="Lang F.B.F."/>
            <person name="Roger A.J."/>
            <person name="Ruiz-Trillo I."/>
            <person name="Lander E."/>
            <person name="Nusbaum C."/>
        </authorList>
    </citation>
    <scope>NUCLEOTIDE SEQUENCE [LARGE SCALE GENOMIC DNA]</scope>
    <source>
        <strain evidence="3 4">ATCC 50062</strain>
    </source>
</reference>
<dbReference type="SMART" id="SM00295">
    <property type="entry name" value="B41"/>
    <property type="match status" value="2"/>
</dbReference>
<evidence type="ECO:0000313" key="3">
    <source>
        <dbReference type="EMBL" id="KNC53776.1"/>
    </source>
</evidence>
<organism evidence="3 4">
    <name type="scientific">Thecamonas trahens ATCC 50062</name>
    <dbReference type="NCBI Taxonomy" id="461836"/>
    <lineage>
        <taxon>Eukaryota</taxon>
        <taxon>Apusozoa</taxon>
        <taxon>Apusomonadida</taxon>
        <taxon>Apusomonadidae</taxon>
        <taxon>Thecamonas</taxon>
    </lineage>
</organism>
<dbReference type="InterPro" id="IPR029071">
    <property type="entry name" value="Ubiquitin-like_domsf"/>
</dbReference>
<dbReference type="SUPFAM" id="SSF54236">
    <property type="entry name" value="Ubiquitin-like"/>
    <property type="match status" value="1"/>
</dbReference>
<proteinExistence type="predicted"/>
<dbReference type="CDD" id="cd14473">
    <property type="entry name" value="FERM_B-lobe"/>
    <property type="match status" value="2"/>
</dbReference>
<name>A0A0L0DP26_THETB</name>
<dbReference type="InterPro" id="IPR035963">
    <property type="entry name" value="FERM_2"/>
</dbReference>